<dbReference type="OMA" id="QRKNQYM"/>
<dbReference type="PANTHER" id="PTHR28663">
    <property type="entry name" value="COILED-COIL DOMAIN-CONTAINING PROTEIN 173"/>
    <property type="match status" value="1"/>
</dbReference>
<keyword evidence="5" id="KW-1185">Reference proteome</keyword>
<evidence type="ECO:0000256" key="2">
    <source>
        <dbReference type="SAM" id="Coils"/>
    </source>
</evidence>
<keyword evidence="1 2" id="KW-0175">Coiled coil</keyword>
<dbReference type="Pfam" id="PF13868">
    <property type="entry name" value="TPH"/>
    <property type="match status" value="1"/>
</dbReference>
<feature type="coiled-coil region" evidence="2">
    <location>
        <begin position="338"/>
        <end position="365"/>
    </location>
</feature>
<gene>
    <name evidence="4" type="ORF">KFE25_000449</name>
</gene>
<dbReference type="AlphaFoldDB" id="A0A8J5XH52"/>
<dbReference type="InterPro" id="IPR039986">
    <property type="entry name" value="CFAP210"/>
</dbReference>
<dbReference type="InterPro" id="IPR043597">
    <property type="entry name" value="TPH_dom"/>
</dbReference>
<name>A0A8J5XH52_DIALT</name>
<evidence type="ECO:0000313" key="5">
    <source>
        <dbReference type="Proteomes" id="UP000751190"/>
    </source>
</evidence>
<feature type="domain" description="Trichohyalin-plectin-homology" evidence="3">
    <location>
        <begin position="134"/>
        <end position="478"/>
    </location>
</feature>
<dbReference type="PANTHER" id="PTHR28663:SF1">
    <property type="entry name" value="CILIA- AND FLAGELLA- ASSOCIATED PROTEIN 210"/>
    <property type="match status" value="1"/>
</dbReference>
<dbReference type="Proteomes" id="UP000751190">
    <property type="component" value="Unassembled WGS sequence"/>
</dbReference>
<evidence type="ECO:0000259" key="3">
    <source>
        <dbReference type="Pfam" id="PF13868"/>
    </source>
</evidence>
<sequence length="497" mass="57804">MPFVLSRPSFVDESLFGNNHSVARSRGAAGATDTARQTGAIVAATDVERMKLSATIAGQSTDARAAREASLRAMSQARTAKWPNTLDAQRQKKEAARHERLQAEEALRVAIDKEEEAFKAEQRRLAIERANKMLYDQTDRVKALHTRMHMADIEAVRNEQVAFKARTKERDRRRESLWVEQQKDMLRKMDADEDARDAEDHARRMEERRLREAQVALKHAEYAAKLETIKREGELMREKAADDLHAERQMEQARLATEKAAREESMRLNDYLKDLKKQQALDEAAADDKMRRYAIAKEKSLLARRAREDERFAARQAVRQRMIDAQVERLARMQQTSDTRMQRQVDELEAQVRGAERARHAKARADLVATHISRQQQLKWKSDAHKQEELERAHFASQLGELNERLRNEELAKTVHERKERERLDDYLFDQMAQKQATELAERRAEVQEADHIQQFLDDEEAIFRQYAKMCVAELQEEGKSTRPIELLLSKKEKLFD</sequence>
<evidence type="ECO:0000256" key="1">
    <source>
        <dbReference type="ARBA" id="ARBA00023054"/>
    </source>
</evidence>
<protein>
    <recommendedName>
        <fullName evidence="3">Trichohyalin-plectin-homology domain-containing protein</fullName>
    </recommendedName>
</protein>
<dbReference type="EMBL" id="JAGTXO010000006">
    <property type="protein sequence ID" value="KAG8467133.1"/>
    <property type="molecule type" value="Genomic_DNA"/>
</dbReference>
<organism evidence="4 5">
    <name type="scientific">Diacronema lutheri</name>
    <name type="common">Unicellular marine alga</name>
    <name type="synonym">Monochrysis lutheri</name>
    <dbReference type="NCBI Taxonomy" id="2081491"/>
    <lineage>
        <taxon>Eukaryota</taxon>
        <taxon>Haptista</taxon>
        <taxon>Haptophyta</taxon>
        <taxon>Pavlovophyceae</taxon>
        <taxon>Pavlovales</taxon>
        <taxon>Pavlovaceae</taxon>
        <taxon>Diacronema</taxon>
    </lineage>
</organism>
<proteinExistence type="predicted"/>
<accession>A0A8J5XH52</accession>
<reference evidence="4" key="1">
    <citation type="submission" date="2021-05" db="EMBL/GenBank/DDBJ databases">
        <title>The genome of the haptophyte Pavlova lutheri (Diacronema luteri, Pavlovales) - a model for lipid biosynthesis in eukaryotic algae.</title>
        <authorList>
            <person name="Hulatt C.J."/>
            <person name="Posewitz M.C."/>
        </authorList>
    </citation>
    <scope>NUCLEOTIDE SEQUENCE</scope>
    <source>
        <strain evidence="4">NIVA-4/92</strain>
    </source>
</reference>
<evidence type="ECO:0000313" key="4">
    <source>
        <dbReference type="EMBL" id="KAG8467133.1"/>
    </source>
</evidence>
<dbReference type="OrthoDB" id="331765at2759"/>
<comment type="caution">
    <text evidence="4">The sequence shown here is derived from an EMBL/GenBank/DDBJ whole genome shotgun (WGS) entry which is preliminary data.</text>
</comment>
<feature type="coiled-coil region" evidence="2">
    <location>
        <begin position="86"/>
        <end position="131"/>
    </location>
</feature>